<evidence type="ECO:0000313" key="2">
    <source>
        <dbReference type="EMBL" id="CAG8501095.1"/>
    </source>
</evidence>
<gene>
    <name evidence="2" type="ORF">DERYTH_LOCUS2905</name>
</gene>
<evidence type="ECO:0000313" key="3">
    <source>
        <dbReference type="Proteomes" id="UP000789405"/>
    </source>
</evidence>
<accession>A0A9N9F0H6</accession>
<dbReference type="AlphaFoldDB" id="A0A9N9F0H6"/>
<dbReference type="Proteomes" id="UP000789405">
    <property type="component" value="Unassembled WGS sequence"/>
</dbReference>
<reference evidence="2" key="1">
    <citation type="submission" date="2021-06" db="EMBL/GenBank/DDBJ databases">
        <authorList>
            <person name="Kallberg Y."/>
            <person name="Tangrot J."/>
            <person name="Rosling A."/>
        </authorList>
    </citation>
    <scope>NUCLEOTIDE SEQUENCE</scope>
    <source>
        <strain evidence="2">MA453B</strain>
    </source>
</reference>
<sequence length="428" mass="47878">MLELEEVLLKSSVSTSNAKEEKPDPTLAELVRKYGAEKLVEFLRGEEDLQLDEDDFKILRDEKIAGRDFLKLGRDDFERHGMKLGPATRLADFTGLYQRDFKEVLAKYGIDSNSITSIPQFQPETYPIDEEDESLRHCILDIVAKLTNIGTVADSNEAMRGEYISAILHASVRIARKVTGKEIKIRPEQEIVGEESSGRADYGITDIEDLLRVVEGKQNSPAIGFAQNLVQLESSCQTNLKNQKKRKASDAFGESDYEYLYGIVSTGTDWYFILYTTEGIYCTSETEYHISLTKSALKDDSDLKKSAKKVMGIVVGLLKDRVTVEKAPDAKKRRQNRTVNDTSQSSVSPTLSVTPQKLIPSSINDHSGEDDRINSVNLEQAQGDTSEKIASPEQIENTSDNASDSNMYQPIITETKSFNVKITMANFK</sequence>
<evidence type="ECO:0000256" key="1">
    <source>
        <dbReference type="SAM" id="MobiDB-lite"/>
    </source>
</evidence>
<proteinExistence type="predicted"/>
<feature type="compositionally biased region" description="Polar residues" evidence="1">
    <location>
        <begin position="394"/>
        <end position="406"/>
    </location>
</feature>
<dbReference type="EMBL" id="CAJVPY010000967">
    <property type="protein sequence ID" value="CAG8501095.1"/>
    <property type="molecule type" value="Genomic_DNA"/>
</dbReference>
<feature type="compositionally biased region" description="Polar residues" evidence="1">
    <location>
        <begin position="337"/>
        <end position="365"/>
    </location>
</feature>
<keyword evidence="3" id="KW-1185">Reference proteome</keyword>
<dbReference type="OrthoDB" id="2432732at2759"/>
<organism evidence="2 3">
    <name type="scientific">Dentiscutata erythropus</name>
    <dbReference type="NCBI Taxonomy" id="1348616"/>
    <lineage>
        <taxon>Eukaryota</taxon>
        <taxon>Fungi</taxon>
        <taxon>Fungi incertae sedis</taxon>
        <taxon>Mucoromycota</taxon>
        <taxon>Glomeromycotina</taxon>
        <taxon>Glomeromycetes</taxon>
        <taxon>Diversisporales</taxon>
        <taxon>Gigasporaceae</taxon>
        <taxon>Dentiscutata</taxon>
    </lineage>
</organism>
<feature type="region of interest" description="Disordered" evidence="1">
    <location>
        <begin position="326"/>
        <end position="406"/>
    </location>
</feature>
<comment type="caution">
    <text evidence="2">The sequence shown here is derived from an EMBL/GenBank/DDBJ whole genome shotgun (WGS) entry which is preliminary data.</text>
</comment>
<dbReference type="Gene3D" id="1.10.150.50">
    <property type="entry name" value="Transcription Factor, Ets-1"/>
    <property type="match status" value="1"/>
</dbReference>
<feature type="compositionally biased region" description="Polar residues" evidence="1">
    <location>
        <begin position="374"/>
        <end position="384"/>
    </location>
</feature>
<name>A0A9N9F0H6_9GLOM</name>
<dbReference type="InterPro" id="IPR013761">
    <property type="entry name" value="SAM/pointed_sf"/>
</dbReference>
<protein>
    <submittedName>
        <fullName evidence="2">7340_t:CDS:1</fullName>
    </submittedName>
</protein>